<dbReference type="Proteomes" id="UP000482155">
    <property type="component" value="Unassembled WGS sequence"/>
</dbReference>
<sequence>MKPLPSSIRILLVDDHRTVLWGLRQLINAQKPKMEVVGTATDAQVAVDCARQLRPDVILLDLDLGGCSALDILPELVSSPCGSILLLTGIRDESILDRSILLGARGFVHKQAEPALLLRAIEAVHAGQLWLDRDAAGRVVLKQRTIDREHEAAQQKLARLTGKERMVVQAVAREAGIPNKVLASRLGMSEHTLRNHLAAIYHKLEVKNRVALYLYATEHVLPGNETMPPS</sequence>
<dbReference type="PANTHER" id="PTHR43214">
    <property type="entry name" value="TWO-COMPONENT RESPONSE REGULATOR"/>
    <property type="match status" value="1"/>
</dbReference>
<evidence type="ECO:0000259" key="4">
    <source>
        <dbReference type="PROSITE" id="PS50043"/>
    </source>
</evidence>
<dbReference type="AlphaFoldDB" id="A0A6B3SZU8"/>
<feature type="modified residue" description="4-aspartylphosphate" evidence="3">
    <location>
        <position position="61"/>
    </location>
</feature>
<dbReference type="InterPro" id="IPR039420">
    <property type="entry name" value="WalR-like"/>
</dbReference>
<dbReference type="SMART" id="SM00421">
    <property type="entry name" value="HTH_LUXR"/>
    <property type="match status" value="1"/>
</dbReference>
<comment type="caution">
    <text evidence="6">The sequence shown here is derived from an EMBL/GenBank/DDBJ whole genome shotgun (WGS) entry which is preliminary data.</text>
</comment>
<dbReference type="CDD" id="cd17535">
    <property type="entry name" value="REC_NarL-like"/>
    <property type="match status" value="1"/>
</dbReference>
<dbReference type="Gene3D" id="3.40.50.2300">
    <property type="match status" value="1"/>
</dbReference>
<dbReference type="GO" id="GO:0006355">
    <property type="term" value="P:regulation of DNA-templated transcription"/>
    <property type="evidence" value="ECO:0007669"/>
    <property type="project" value="InterPro"/>
</dbReference>
<accession>A0A6B3SZU8</accession>
<dbReference type="InterPro" id="IPR011006">
    <property type="entry name" value="CheY-like_superfamily"/>
</dbReference>
<dbReference type="SMART" id="SM00448">
    <property type="entry name" value="REC"/>
    <property type="match status" value="1"/>
</dbReference>
<organism evidence="6 7">
    <name type="scientific">Noviherbaspirillum galbum</name>
    <dbReference type="NCBI Taxonomy" id="2709383"/>
    <lineage>
        <taxon>Bacteria</taxon>
        <taxon>Pseudomonadati</taxon>
        <taxon>Pseudomonadota</taxon>
        <taxon>Betaproteobacteria</taxon>
        <taxon>Burkholderiales</taxon>
        <taxon>Oxalobacteraceae</taxon>
        <taxon>Noviherbaspirillum</taxon>
    </lineage>
</organism>
<dbReference type="InterPro" id="IPR058245">
    <property type="entry name" value="NreC/VraR/RcsB-like_REC"/>
</dbReference>
<evidence type="ECO:0000313" key="7">
    <source>
        <dbReference type="Proteomes" id="UP000482155"/>
    </source>
</evidence>
<keyword evidence="2" id="KW-0238">DNA-binding</keyword>
<dbReference type="InterPro" id="IPR001789">
    <property type="entry name" value="Sig_transdc_resp-reg_receiver"/>
</dbReference>
<name>A0A6B3SZU8_9BURK</name>
<evidence type="ECO:0000256" key="2">
    <source>
        <dbReference type="ARBA" id="ARBA00023125"/>
    </source>
</evidence>
<dbReference type="PANTHER" id="PTHR43214:SF38">
    <property type="entry name" value="NITRATE_NITRITE RESPONSE REGULATOR PROTEIN NARL"/>
    <property type="match status" value="1"/>
</dbReference>
<reference evidence="6 7" key="1">
    <citation type="submission" date="2020-02" db="EMBL/GenBank/DDBJ databases">
        <authorList>
            <person name="Kim M.K."/>
        </authorList>
    </citation>
    <scope>NUCLEOTIDE SEQUENCE [LARGE SCALE GENOMIC DNA]</scope>
    <source>
        <strain evidence="6 7">17J57-3</strain>
    </source>
</reference>
<dbReference type="RefSeq" id="WP_163968615.1">
    <property type="nucleotide sequence ID" value="NZ_JAAIVB010000085.1"/>
</dbReference>
<dbReference type="PROSITE" id="PS50110">
    <property type="entry name" value="RESPONSE_REGULATORY"/>
    <property type="match status" value="1"/>
</dbReference>
<dbReference type="PROSITE" id="PS50043">
    <property type="entry name" value="HTH_LUXR_2"/>
    <property type="match status" value="1"/>
</dbReference>
<dbReference type="GO" id="GO:0000160">
    <property type="term" value="P:phosphorelay signal transduction system"/>
    <property type="evidence" value="ECO:0007669"/>
    <property type="project" value="InterPro"/>
</dbReference>
<evidence type="ECO:0000313" key="6">
    <source>
        <dbReference type="EMBL" id="NEX64679.1"/>
    </source>
</evidence>
<keyword evidence="1 3" id="KW-0597">Phosphoprotein</keyword>
<dbReference type="SUPFAM" id="SSF46894">
    <property type="entry name" value="C-terminal effector domain of the bipartite response regulators"/>
    <property type="match status" value="1"/>
</dbReference>
<dbReference type="Pfam" id="PF00072">
    <property type="entry name" value="Response_reg"/>
    <property type="match status" value="1"/>
</dbReference>
<evidence type="ECO:0000259" key="5">
    <source>
        <dbReference type="PROSITE" id="PS50110"/>
    </source>
</evidence>
<dbReference type="InterPro" id="IPR000792">
    <property type="entry name" value="Tscrpt_reg_LuxR_C"/>
</dbReference>
<dbReference type="GO" id="GO:0003677">
    <property type="term" value="F:DNA binding"/>
    <property type="evidence" value="ECO:0007669"/>
    <property type="project" value="UniProtKB-KW"/>
</dbReference>
<keyword evidence="7" id="KW-1185">Reference proteome</keyword>
<feature type="domain" description="Response regulatory" evidence="5">
    <location>
        <begin position="9"/>
        <end position="125"/>
    </location>
</feature>
<dbReference type="InterPro" id="IPR016032">
    <property type="entry name" value="Sig_transdc_resp-reg_C-effctor"/>
</dbReference>
<dbReference type="SUPFAM" id="SSF52172">
    <property type="entry name" value="CheY-like"/>
    <property type="match status" value="1"/>
</dbReference>
<dbReference type="CDD" id="cd06170">
    <property type="entry name" value="LuxR_C_like"/>
    <property type="match status" value="1"/>
</dbReference>
<evidence type="ECO:0000256" key="3">
    <source>
        <dbReference type="PROSITE-ProRule" id="PRU00169"/>
    </source>
</evidence>
<evidence type="ECO:0000256" key="1">
    <source>
        <dbReference type="ARBA" id="ARBA00022553"/>
    </source>
</evidence>
<proteinExistence type="predicted"/>
<dbReference type="EMBL" id="JAAIVB010000085">
    <property type="protein sequence ID" value="NEX64679.1"/>
    <property type="molecule type" value="Genomic_DNA"/>
</dbReference>
<gene>
    <name evidence="6" type="ORF">G3574_26675</name>
</gene>
<dbReference type="Pfam" id="PF00196">
    <property type="entry name" value="GerE"/>
    <property type="match status" value="1"/>
</dbReference>
<feature type="domain" description="HTH luxR-type" evidence="4">
    <location>
        <begin position="153"/>
        <end position="220"/>
    </location>
</feature>
<protein>
    <submittedName>
        <fullName evidence="6">Response regulator transcription factor</fullName>
    </submittedName>
</protein>